<keyword evidence="2" id="KW-1185">Reference proteome</keyword>
<dbReference type="AlphaFoldDB" id="A0AAE1K5C9"/>
<proteinExistence type="predicted"/>
<evidence type="ECO:0000313" key="1">
    <source>
        <dbReference type="EMBL" id="KAK3864504.1"/>
    </source>
</evidence>
<name>A0AAE1K5C9_PETCI</name>
<comment type="caution">
    <text evidence="1">The sequence shown here is derived from an EMBL/GenBank/DDBJ whole genome shotgun (WGS) entry which is preliminary data.</text>
</comment>
<dbReference type="Proteomes" id="UP001286313">
    <property type="component" value="Unassembled WGS sequence"/>
</dbReference>
<dbReference type="EMBL" id="JAWQEG010003779">
    <property type="protein sequence ID" value="KAK3864504.1"/>
    <property type="molecule type" value="Genomic_DNA"/>
</dbReference>
<protein>
    <submittedName>
        <fullName evidence="1">Uncharacterized protein</fullName>
    </submittedName>
</protein>
<accession>A0AAE1K5C9</accession>
<reference evidence="1" key="1">
    <citation type="submission" date="2023-10" db="EMBL/GenBank/DDBJ databases">
        <title>Genome assemblies of two species of porcelain crab, Petrolisthes cinctipes and Petrolisthes manimaculis (Anomura: Porcellanidae).</title>
        <authorList>
            <person name="Angst P."/>
        </authorList>
    </citation>
    <scope>NUCLEOTIDE SEQUENCE</scope>
    <source>
        <strain evidence="1">PB745_01</strain>
        <tissue evidence="1">Gill</tissue>
    </source>
</reference>
<evidence type="ECO:0000313" key="2">
    <source>
        <dbReference type="Proteomes" id="UP001286313"/>
    </source>
</evidence>
<gene>
    <name evidence="1" type="ORF">Pcinc_029810</name>
</gene>
<organism evidence="1 2">
    <name type="scientific">Petrolisthes cinctipes</name>
    <name type="common">Flat porcelain crab</name>
    <dbReference type="NCBI Taxonomy" id="88211"/>
    <lineage>
        <taxon>Eukaryota</taxon>
        <taxon>Metazoa</taxon>
        <taxon>Ecdysozoa</taxon>
        <taxon>Arthropoda</taxon>
        <taxon>Crustacea</taxon>
        <taxon>Multicrustacea</taxon>
        <taxon>Malacostraca</taxon>
        <taxon>Eumalacostraca</taxon>
        <taxon>Eucarida</taxon>
        <taxon>Decapoda</taxon>
        <taxon>Pleocyemata</taxon>
        <taxon>Anomura</taxon>
        <taxon>Galatheoidea</taxon>
        <taxon>Porcellanidae</taxon>
        <taxon>Petrolisthes</taxon>
    </lineage>
</organism>
<sequence length="70" mass="7524">MIISQPGTQVHLPGSTIICQSGIHDDPPDLPGSLIICQPGSQSSPLLQPRPLTPSALHPFLHYLLPPLFH</sequence>